<feature type="signal peptide" evidence="5">
    <location>
        <begin position="1"/>
        <end position="31"/>
    </location>
</feature>
<reference evidence="7 8" key="1">
    <citation type="submission" date="2015-01" db="EMBL/GenBank/DDBJ databases">
        <title>The Genome Sequence of Rhinocladiella mackenzie CBS 650.93.</title>
        <authorList>
            <consortium name="The Broad Institute Genomics Platform"/>
            <person name="Cuomo C."/>
            <person name="de Hoog S."/>
            <person name="Gorbushina A."/>
            <person name="Stielow B."/>
            <person name="Teixiera M."/>
            <person name="Abouelleil A."/>
            <person name="Chapman S.B."/>
            <person name="Priest M."/>
            <person name="Young S.K."/>
            <person name="Wortman J."/>
            <person name="Nusbaum C."/>
            <person name="Birren B."/>
        </authorList>
    </citation>
    <scope>NUCLEOTIDE SEQUENCE [LARGE SCALE GENOMIC DNA]</scope>
    <source>
        <strain evidence="7 8">CBS 650.93</strain>
    </source>
</reference>
<dbReference type="InterPro" id="IPR009644">
    <property type="entry name" value="FKTN/MNN4/W02B3.4-1"/>
</dbReference>
<dbReference type="VEuPathDB" id="FungiDB:Z518_08384"/>
<evidence type="ECO:0000256" key="4">
    <source>
        <dbReference type="ARBA" id="ARBA00023136"/>
    </source>
</evidence>
<dbReference type="EMBL" id="KN847480">
    <property type="protein sequence ID" value="KIX02443.1"/>
    <property type="molecule type" value="Genomic_DNA"/>
</dbReference>
<dbReference type="Pfam" id="PF04991">
    <property type="entry name" value="LicD"/>
    <property type="match status" value="1"/>
</dbReference>
<keyword evidence="8" id="KW-1185">Reference proteome</keyword>
<keyword evidence="4" id="KW-0472">Membrane</keyword>
<dbReference type="OrthoDB" id="444255at2759"/>
<dbReference type="GO" id="GO:0009100">
    <property type="term" value="P:glycoprotein metabolic process"/>
    <property type="evidence" value="ECO:0007669"/>
    <property type="project" value="UniProtKB-ARBA"/>
</dbReference>
<accession>A0A0D2GW22</accession>
<keyword evidence="5" id="KW-0732">Signal</keyword>
<evidence type="ECO:0000256" key="3">
    <source>
        <dbReference type="ARBA" id="ARBA00022989"/>
    </source>
</evidence>
<evidence type="ECO:0000256" key="1">
    <source>
        <dbReference type="ARBA" id="ARBA00004167"/>
    </source>
</evidence>
<protein>
    <recommendedName>
        <fullName evidence="6">LicD/FKTN/FKRP nucleotidyltransferase domain-containing protein</fullName>
    </recommendedName>
</protein>
<proteinExistence type="predicted"/>
<dbReference type="STRING" id="1442369.A0A0D2GW22"/>
<dbReference type="GeneID" id="25296455"/>
<gene>
    <name evidence="7" type="ORF">Z518_08384</name>
</gene>
<dbReference type="PANTHER" id="PTHR15407:SF32">
    <property type="entry name" value="PROTEIN (MNN4), PUTATIVE (AFU_ORTHOLOGUE AFUA_1G03790)-RELATED"/>
    <property type="match status" value="1"/>
</dbReference>
<evidence type="ECO:0000259" key="6">
    <source>
        <dbReference type="Pfam" id="PF04991"/>
    </source>
</evidence>
<keyword evidence="2" id="KW-0812">Transmembrane</keyword>
<evidence type="ECO:0000256" key="2">
    <source>
        <dbReference type="ARBA" id="ARBA00022692"/>
    </source>
</evidence>
<dbReference type="AlphaFoldDB" id="A0A0D2GW22"/>
<dbReference type="PANTHER" id="PTHR15407">
    <property type="entry name" value="FUKUTIN-RELATED"/>
    <property type="match status" value="1"/>
</dbReference>
<organism evidence="7 8">
    <name type="scientific">Rhinocladiella mackenziei CBS 650.93</name>
    <dbReference type="NCBI Taxonomy" id="1442369"/>
    <lineage>
        <taxon>Eukaryota</taxon>
        <taxon>Fungi</taxon>
        <taxon>Dikarya</taxon>
        <taxon>Ascomycota</taxon>
        <taxon>Pezizomycotina</taxon>
        <taxon>Eurotiomycetes</taxon>
        <taxon>Chaetothyriomycetidae</taxon>
        <taxon>Chaetothyriales</taxon>
        <taxon>Herpotrichiellaceae</taxon>
        <taxon>Rhinocladiella</taxon>
    </lineage>
</organism>
<feature type="domain" description="LicD/FKTN/FKRP nucleotidyltransferase" evidence="6">
    <location>
        <begin position="105"/>
        <end position="200"/>
    </location>
</feature>
<dbReference type="HOGENOM" id="CLU_052528_2_0_1"/>
<name>A0A0D2GW22_9EURO</name>
<dbReference type="Proteomes" id="UP000053617">
    <property type="component" value="Unassembled WGS sequence"/>
</dbReference>
<comment type="subcellular location">
    <subcellularLocation>
        <location evidence="1">Membrane</location>
        <topology evidence="1">Single-pass membrane protein</topology>
    </subcellularLocation>
</comment>
<dbReference type="RefSeq" id="XP_013269579.1">
    <property type="nucleotide sequence ID" value="XM_013414125.1"/>
</dbReference>
<dbReference type="GO" id="GO:0016020">
    <property type="term" value="C:membrane"/>
    <property type="evidence" value="ECO:0007669"/>
    <property type="project" value="UniProtKB-SubCell"/>
</dbReference>
<dbReference type="InterPro" id="IPR007074">
    <property type="entry name" value="LicD/FKTN/FKRP_NTP_transf"/>
</dbReference>
<evidence type="ECO:0000313" key="8">
    <source>
        <dbReference type="Proteomes" id="UP000053617"/>
    </source>
</evidence>
<evidence type="ECO:0000313" key="7">
    <source>
        <dbReference type="EMBL" id="KIX02443.1"/>
    </source>
</evidence>
<keyword evidence="3" id="KW-1133">Transmembrane helix</keyword>
<feature type="chain" id="PRO_5002254241" description="LicD/FKTN/FKRP nucleotidyltransferase domain-containing protein" evidence="5">
    <location>
        <begin position="32"/>
        <end position="282"/>
    </location>
</feature>
<sequence>MPAFVPLRSRNALLCSLGIVALLLFLVHQSGSPTPAPLPPMPGTYQYFTEIDFKYHTRQFGAISHCDPRFAPKDPPGIPETRQALVALLKSYMATMSQLGADDGTWIAHGALLGWYWNQKLLPWDTDLDVQMSAETLAYLVPFNMTEYWYVMAGEEKPRTYLLDINPHHSISSTRDVANKIDGRWIDTSNGKYIDITAVHVRPLLSDVQDPPQAPILFCKDGHEYQRDDLFPLRDTSLEGVRVKVPRDSAKVLQDEYGKKSLTNTRFHWHRFDKSKQIWEPE</sequence>
<evidence type="ECO:0000256" key="5">
    <source>
        <dbReference type="SAM" id="SignalP"/>
    </source>
</evidence>